<keyword evidence="2" id="KW-1003">Cell membrane</keyword>
<evidence type="ECO:0000313" key="10">
    <source>
        <dbReference type="Proteomes" id="UP000199226"/>
    </source>
</evidence>
<feature type="transmembrane region" description="Helical" evidence="7">
    <location>
        <begin position="12"/>
        <end position="33"/>
    </location>
</feature>
<dbReference type="EMBL" id="FNHH01000004">
    <property type="protein sequence ID" value="SDL97081.1"/>
    <property type="molecule type" value="Genomic_DNA"/>
</dbReference>
<protein>
    <submittedName>
        <fullName evidence="9">Membrane-associated phospholipid phosphatase</fullName>
    </submittedName>
</protein>
<evidence type="ECO:0000256" key="5">
    <source>
        <dbReference type="ARBA" id="ARBA00022989"/>
    </source>
</evidence>
<name>A0A1G9PF19_9SPHI</name>
<evidence type="ECO:0000256" key="4">
    <source>
        <dbReference type="ARBA" id="ARBA00022801"/>
    </source>
</evidence>
<keyword evidence="6 7" id="KW-0472">Membrane</keyword>
<dbReference type="Proteomes" id="UP000199226">
    <property type="component" value="Unassembled WGS sequence"/>
</dbReference>
<proteinExistence type="predicted"/>
<dbReference type="PANTHER" id="PTHR14969">
    <property type="entry name" value="SPHINGOSINE-1-PHOSPHATE PHOSPHOHYDROLASE"/>
    <property type="match status" value="1"/>
</dbReference>
<dbReference type="OrthoDB" id="9773582at2"/>
<feature type="transmembrane region" description="Helical" evidence="7">
    <location>
        <begin position="53"/>
        <end position="75"/>
    </location>
</feature>
<dbReference type="InterPro" id="IPR036938">
    <property type="entry name" value="PAP2/HPO_sf"/>
</dbReference>
<organism evidence="9 10">
    <name type="scientific">Daejeonella rubra</name>
    <dbReference type="NCBI Taxonomy" id="990371"/>
    <lineage>
        <taxon>Bacteria</taxon>
        <taxon>Pseudomonadati</taxon>
        <taxon>Bacteroidota</taxon>
        <taxon>Sphingobacteriia</taxon>
        <taxon>Sphingobacteriales</taxon>
        <taxon>Sphingobacteriaceae</taxon>
        <taxon>Daejeonella</taxon>
    </lineage>
</organism>
<accession>A0A1G9PF19</accession>
<keyword evidence="5 7" id="KW-1133">Transmembrane helix</keyword>
<gene>
    <name evidence="9" type="ORF">SAMN05421813_10496</name>
</gene>
<sequence>MNKSLSEILYRQRYFLIPFLILMITGFSLMLVFSKKDLFLLINNQHTAFFDHFFKLNTWLGDGWMTIVVIIGMLFFKYRYAVLTALAYAYSSLAVQIFKRLFNAPRPVKFFEDITPIRTIDGYTMHEWNSFPSGHTASAFTLAVVLSYLLPYKHSHWILIPVAALTAFSRVYLAQHFMEDIIAGALLAVIMTFQLIWWLEHTKWYHSQKLDGRLFGKA</sequence>
<dbReference type="GO" id="GO:0016787">
    <property type="term" value="F:hydrolase activity"/>
    <property type="evidence" value="ECO:0007669"/>
    <property type="project" value="UniProtKB-KW"/>
</dbReference>
<feature type="transmembrane region" description="Helical" evidence="7">
    <location>
        <begin position="181"/>
        <end position="199"/>
    </location>
</feature>
<dbReference type="CDD" id="cd01610">
    <property type="entry name" value="PAP2_like"/>
    <property type="match status" value="1"/>
</dbReference>
<evidence type="ECO:0000256" key="7">
    <source>
        <dbReference type="SAM" id="Phobius"/>
    </source>
</evidence>
<dbReference type="GO" id="GO:0005886">
    <property type="term" value="C:plasma membrane"/>
    <property type="evidence" value="ECO:0007669"/>
    <property type="project" value="UniProtKB-SubCell"/>
</dbReference>
<dbReference type="InterPro" id="IPR000326">
    <property type="entry name" value="PAP2/HPO"/>
</dbReference>
<evidence type="ECO:0000256" key="3">
    <source>
        <dbReference type="ARBA" id="ARBA00022692"/>
    </source>
</evidence>
<dbReference type="Pfam" id="PF01569">
    <property type="entry name" value="PAP2"/>
    <property type="match status" value="1"/>
</dbReference>
<feature type="transmembrane region" description="Helical" evidence="7">
    <location>
        <begin position="157"/>
        <end position="175"/>
    </location>
</feature>
<reference evidence="10" key="1">
    <citation type="submission" date="2016-10" db="EMBL/GenBank/DDBJ databases">
        <authorList>
            <person name="Varghese N."/>
            <person name="Submissions S."/>
        </authorList>
    </citation>
    <scope>NUCLEOTIDE SEQUENCE [LARGE SCALE GENOMIC DNA]</scope>
    <source>
        <strain evidence="10">DSM 24536</strain>
    </source>
</reference>
<dbReference type="PANTHER" id="PTHR14969:SF62">
    <property type="entry name" value="DECAPRENYLPHOSPHORYL-5-PHOSPHORIBOSE PHOSPHATASE RV3807C-RELATED"/>
    <property type="match status" value="1"/>
</dbReference>
<feature type="transmembrane region" description="Helical" evidence="7">
    <location>
        <begin position="80"/>
        <end position="98"/>
    </location>
</feature>
<dbReference type="RefSeq" id="WP_090700727.1">
    <property type="nucleotide sequence ID" value="NZ_FNHH01000004.1"/>
</dbReference>
<comment type="subcellular location">
    <subcellularLocation>
        <location evidence="1">Cell membrane</location>
        <topology evidence="1">Multi-pass membrane protein</topology>
    </subcellularLocation>
</comment>
<keyword evidence="4" id="KW-0378">Hydrolase</keyword>
<evidence type="ECO:0000256" key="1">
    <source>
        <dbReference type="ARBA" id="ARBA00004651"/>
    </source>
</evidence>
<dbReference type="SUPFAM" id="SSF48317">
    <property type="entry name" value="Acid phosphatase/Vanadium-dependent haloperoxidase"/>
    <property type="match status" value="1"/>
</dbReference>
<keyword evidence="10" id="KW-1185">Reference proteome</keyword>
<dbReference type="AlphaFoldDB" id="A0A1G9PF19"/>
<evidence type="ECO:0000259" key="8">
    <source>
        <dbReference type="SMART" id="SM00014"/>
    </source>
</evidence>
<dbReference type="SMART" id="SM00014">
    <property type="entry name" value="acidPPc"/>
    <property type="match status" value="1"/>
</dbReference>
<dbReference type="STRING" id="990371.SAMN05421813_10496"/>
<keyword evidence="3 7" id="KW-0812">Transmembrane</keyword>
<dbReference type="Gene3D" id="1.20.144.10">
    <property type="entry name" value="Phosphatidic acid phosphatase type 2/haloperoxidase"/>
    <property type="match status" value="1"/>
</dbReference>
<evidence type="ECO:0000313" key="9">
    <source>
        <dbReference type="EMBL" id="SDL97081.1"/>
    </source>
</evidence>
<evidence type="ECO:0000256" key="2">
    <source>
        <dbReference type="ARBA" id="ARBA00022475"/>
    </source>
</evidence>
<feature type="domain" description="Phosphatidic acid phosphatase type 2/haloperoxidase" evidence="8">
    <location>
        <begin position="81"/>
        <end position="196"/>
    </location>
</feature>
<evidence type="ECO:0000256" key="6">
    <source>
        <dbReference type="ARBA" id="ARBA00023136"/>
    </source>
</evidence>